<accession>X1HEX2</accession>
<name>X1HEX2_9ZZZZ</name>
<feature type="domain" description="4Fe-4S ferredoxin-type" evidence="1">
    <location>
        <begin position="173"/>
        <end position="203"/>
    </location>
</feature>
<organism evidence="2">
    <name type="scientific">marine sediment metagenome</name>
    <dbReference type="NCBI Taxonomy" id="412755"/>
    <lineage>
        <taxon>unclassified sequences</taxon>
        <taxon>metagenomes</taxon>
        <taxon>ecological metagenomes</taxon>
    </lineage>
</organism>
<feature type="domain" description="4Fe-4S ferredoxin-type" evidence="1">
    <location>
        <begin position="31"/>
        <end position="60"/>
    </location>
</feature>
<dbReference type="InterPro" id="IPR017896">
    <property type="entry name" value="4Fe4S_Fe-S-bd"/>
</dbReference>
<comment type="caution">
    <text evidence="2">The sequence shown here is derived from an EMBL/GenBank/DDBJ whole genome shotgun (WGS) entry which is preliminary data.</text>
</comment>
<evidence type="ECO:0000259" key="1">
    <source>
        <dbReference type="PROSITE" id="PS51379"/>
    </source>
</evidence>
<dbReference type="PROSITE" id="PS00198">
    <property type="entry name" value="4FE4S_FER_1"/>
    <property type="match status" value="2"/>
</dbReference>
<dbReference type="SUPFAM" id="SSF54862">
    <property type="entry name" value="4Fe-4S ferredoxins"/>
    <property type="match status" value="2"/>
</dbReference>
<sequence>MREKMSLPSKKAIQVDENTVSYEYKMLNHVMSLVYHEDKCVECGFCHRVCPITVSIYDEPLKRTAIGTPKEMKMESDKKIVVDTEKCVWCGSCTWICPGYTLELFINGEKKLNLVENGSLPEFEEEVRTLENGQKVRKVVEGSITITSTEKDTKVLDTFCDECAVSAMERKDKEIEVDRDKCILCFKCSEAAQNYDNISVEIHRDRFKNIKGDPSSVWDGIMLRVLGKEGKIKG</sequence>
<dbReference type="Pfam" id="PF13237">
    <property type="entry name" value="Fer4_10"/>
    <property type="match status" value="1"/>
</dbReference>
<dbReference type="AlphaFoldDB" id="X1HEX2"/>
<gene>
    <name evidence="2" type="ORF">S03H2_47057</name>
</gene>
<reference evidence="2" key="1">
    <citation type="journal article" date="2014" name="Front. Microbiol.">
        <title>High frequency of phylogenetically diverse reductive dehalogenase-homologous genes in deep subseafloor sedimentary metagenomes.</title>
        <authorList>
            <person name="Kawai M."/>
            <person name="Futagami T."/>
            <person name="Toyoda A."/>
            <person name="Takaki Y."/>
            <person name="Nishi S."/>
            <person name="Hori S."/>
            <person name="Arai W."/>
            <person name="Tsubouchi T."/>
            <person name="Morono Y."/>
            <person name="Uchiyama I."/>
            <person name="Ito T."/>
            <person name="Fujiyama A."/>
            <person name="Inagaki F."/>
            <person name="Takami H."/>
        </authorList>
    </citation>
    <scope>NUCLEOTIDE SEQUENCE</scope>
    <source>
        <strain evidence="2">Expedition CK06-06</strain>
    </source>
</reference>
<evidence type="ECO:0000313" key="2">
    <source>
        <dbReference type="EMBL" id="GAH68761.1"/>
    </source>
</evidence>
<dbReference type="EMBL" id="BARU01029597">
    <property type="protein sequence ID" value="GAH68761.1"/>
    <property type="molecule type" value="Genomic_DNA"/>
</dbReference>
<dbReference type="PROSITE" id="PS51379">
    <property type="entry name" value="4FE4S_FER_2"/>
    <property type="match status" value="3"/>
</dbReference>
<feature type="non-terminal residue" evidence="2">
    <location>
        <position position="234"/>
    </location>
</feature>
<feature type="domain" description="4Fe-4S ferredoxin-type" evidence="1">
    <location>
        <begin position="78"/>
        <end position="107"/>
    </location>
</feature>
<dbReference type="Gene3D" id="3.30.70.20">
    <property type="match status" value="3"/>
</dbReference>
<proteinExistence type="predicted"/>
<protein>
    <recommendedName>
        <fullName evidence="1">4Fe-4S ferredoxin-type domain-containing protein</fullName>
    </recommendedName>
</protein>
<dbReference type="InterPro" id="IPR017900">
    <property type="entry name" value="4Fe4S_Fe_S_CS"/>
</dbReference>